<dbReference type="GO" id="GO:0009306">
    <property type="term" value="P:protein secretion"/>
    <property type="evidence" value="ECO:0007669"/>
    <property type="project" value="InterPro"/>
</dbReference>
<evidence type="ECO:0000313" key="2">
    <source>
        <dbReference type="Proteomes" id="UP000008544"/>
    </source>
</evidence>
<evidence type="ECO:0000313" key="1">
    <source>
        <dbReference type="EMBL" id="ACA60329.1"/>
    </source>
</evidence>
<keyword evidence="1" id="KW-0969">Cilium</keyword>
<dbReference type="AlphaFoldDB" id="B1I5L5"/>
<name>B1I5L5_DESAP</name>
<keyword evidence="1" id="KW-0282">Flagellum</keyword>
<dbReference type="GO" id="GO:0005886">
    <property type="term" value="C:plasma membrane"/>
    <property type="evidence" value="ECO:0007669"/>
    <property type="project" value="TreeGrafter"/>
</dbReference>
<dbReference type="PANTHER" id="PTHR30531:SF12">
    <property type="entry name" value="FLAGELLAR BIOSYNTHETIC PROTEIN FLHB"/>
    <property type="match status" value="1"/>
</dbReference>
<dbReference type="InterPro" id="IPR029025">
    <property type="entry name" value="T3SS_substrate_exporter_C"/>
</dbReference>
<keyword evidence="1" id="KW-0966">Cell projection</keyword>
<dbReference type="KEGG" id="dau:Daud_1836"/>
<dbReference type="HOGENOM" id="CLU_041013_4_1_9"/>
<reference evidence="1 2" key="2">
    <citation type="journal article" date="2008" name="Science">
        <title>Environmental genomics reveals a single-species ecosystem deep within Earth.</title>
        <authorList>
            <person name="Chivian D."/>
            <person name="Brodie E.L."/>
            <person name="Alm E.J."/>
            <person name="Culley D.E."/>
            <person name="Dehal P.S."/>
            <person name="Desantis T.Z."/>
            <person name="Gihring T.M."/>
            <person name="Lapidus A."/>
            <person name="Lin L.H."/>
            <person name="Lowry S.R."/>
            <person name="Moser D.P."/>
            <person name="Richardson P.M."/>
            <person name="Southam G."/>
            <person name="Wanger G."/>
            <person name="Pratt L.M."/>
            <person name="Andersen G.L."/>
            <person name="Hazen T.C."/>
            <person name="Brockman F.J."/>
            <person name="Arkin A.P."/>
            <person name="Onstott T.C."/>
        </authorList>
    </citation>
    <scope>NUCLEOTIDE SEQUENCE [LARGE SCALE GENOMIC DNA]</scope>
    <source>
        <strain evidence="1 2">MP104C</strain>
    </source>
</reference>
<dbReference type="Proteomes" id="UP000008544">
    <property type="component" value="Chromosome"/>
</dbReference>
<proteinExistence type="predicted"/>
<gene>
    <name evidence="1" type="ordered locus">Daud_1836</name>
</gene>
<sequence length="117" mass="13025">MKRERKSGETRRPDKPRVAAALTYEDGPDAVPRVVAVGKGLFAARIEEVARASGVPVYRDPQLAWTLAGLGLDREIPPELYQVVAQVIAWVYYLEDRQPPVGAGGGRQGDRWENNRR</sequence>
<dbReference type="eggNOG" id="COG2257">
    <property type="taxonomic scope" value="Bacteria"/>
</dbReference>
<accession>B1I5L5</accession>
<keyword evidence="2" id="KW-1185">Reference proteome</keyword>
<dbReference type="InterPro" id="IPR006135">
    <property type="entry name" value="T3SS_substrate_exporter"/>
</dbReference>
<dbReference type="SUPFAM" id="SSF160544">
    <property type="entry name" value="EscU C-terminal domain-like"/>
    <property type="match status" value="1"/>
</dbReference>
<dbReference type="STRING" id="477974.Daud_1836"/>
<reference evidence="2" key="1">
    <citation type="submission" date="2007-10" db="EMBL/GenBank/DDBJ databases">
        <title>Complete sequence of chromosome of Desulforudis audaxviator MP104C.</title>
        <authorList>
            <person name="Copeland A."/>
            <person name="Lucas S."/>
            <person name="Lapidus A."/>
            <person name="Barry K."/>
            <person name="Glavina del Rio T."/>
            <person name="Dalin E."/>
            <person name="Tice H."/>
            <person name="Bruce D."/>
            <person name="Pitluck S."/>
            <person name="Lowry S.R."/>
            <person name="Larimer F."/>
            <person name="Land M.L."/>
            <person name="Hauser L."/>
            <person name="Kyrpides N."/>
            <person name="Ivanova N.N."/>
            <person name="Richardson P."/>
        </authorList>
    </citation>
    <scope>NUCLEOTIDE SEQUENCE [LARGE SCALE GENOMIC DNA]</scope>
    <source>
        <strain evidence="2">MP104C</strain>
    </source>
</reference>
<organism evidence="1 2">
    <name type="scientific">Desulforudis audaxviator (strain MP104C)</name>
    <dbReference type="NCBI Taxonomy" id="477974"/>
    <lineage>
        <taxon>Bacteria</taxon>
        <taxon>Bacillati</taxon>
        <taxon>Bacillota</taxon>
        <taxon>Clostridia</taxon>
        <taxon>Thermoanaerobacterales</taxon>
        <taxon>Candidatus Desulforudaceae</taxon>
        <taxon>Candidatus Desulforudis</taxon>
    </lineage>
</organism>
<dbReference type="RefSeq" id="WP_012302905.1">
    <property type="nucleotide sequence ID" value="NC_010424.1"/>
</dbReference>
<protein>
    <submittedName>
        <fullName evidence="1">Flagellar protein FhlB-like cytoplasmic domain protein</fullName>
    </submittedName>
</protein>
<dbReference type="PANTHER" id="PTHR30531">
    <property type="entry name" value="FLAGELLAR BIOSYNTHETIC PROTEIN FLHB"/>
    <property type="match status" value="1"/>
</dbReference>
<dbReference type="EMBL" id="CP000860">
    <property type="protein sequence ID" value="ACA60329.1"/>
    <property type="molecule type" value="Genomic_DNA"/>
</dbReference>
<dbReference type="Pfam" id="PF01312">
    <property type="entry name" value="Bac_export_2"/>
    <property type="match status" value="1"/>
</dbReference>
<dbReference type="Gene3D" id="3.40.1690.10">
    <property type="entry name" value="secretion proteins EscU"/>
    <property type="match status" value="1"/>
</dbReference>
<dbReference type="OrthoDB" id="9810419at2"/>